<dbReference type="AlphaFoldDB" id="A0A160FNQ8"/>
<proteinExistence type="predicted"/>
<dbReference type="KEGG" id="buz:AYM40_19800"/>
<evidence type="ECO:0000313" key="7">
    <source>
        <dbReference type="Proteomes" id="UP000076852"/>
    </source>
</evidence>
<evidence type="ECO:0000313" key="6">
    <source>
        <dbReference type="EMBL" id="ANB74365.1"/>
    </source>
</evidence>
<sequence length="115" mass="12967">MEAITTADQLLMRYDSILHVVERMLSTAREDDWDTVIELQARYSALVDTLRPVDASIPLDDSQRVRKHDLTRKILADETAVRELAAPRLARLAALLESGRHTRALNKMYGVSAHG</sequence>
<evidence type="ECO:0000256" key="5">
    <source>
        <dbReference type="ARBA" id="ARBA00093797"/>
    </source>
</evidence>
<evidence type="ECO:0000256" key="2">
    <source>
        <dbReference type="ARBA" id="ARBA00022490"/>
    </source>
</evidence>
<dbReference type="EMBL" id="CP014578">
    <property type="protein sequence ID" value="ANB74365.1"/>
    <property type="molecule type" value="Genomic_DNA"/>
</dbReference>
<protein>
    <recommendedName>
        <fullName evidence="5">Flagellar protein FliT</fullName>
    </recommendedName>
</protein>
<reference evidence="6 7" key="1">
    <citation type="journal article" date="2016" name="Gene">
        <title>PacBio SMRT assembly of a complex multi-replicon genome reveals chlorocatechol degradative operon in a region of genome plasticity.</title>
        <authorList>
            <person name="Ricker N."/>
            <person name="Shen S.Y."/>
            <person name="Goordial J."/>
            <person name="Jin S."/>
            <person name="Fulthorpe R.R."/>
        </authorList>
    </citation>
    <scope>NUCLEOTIDE SEQUENCE [LARGE SCALE GENOMIC DNA]</scope>
    <source>
        <strain evidence="6 7">OLGA172</strain>
    </source>
</reference>
<dbReference type="STRING" id="1804984.AYM40_19800"/>
<evidence type="ECO:0000256" key="1">
    <source>
        <dbReference type="ARBA" id="ARBA00004514"/>
    </source>
</evidence>
<evidence type="ECO:0000256" key="3">
    <source>
        <dbReference type="ARBA" id="ARBA00022795"/>
    </source>
</evidence>
<evidence type="ECO:0000256" key="4">
    <source>
        <dbReference type="ARBA" id="ARBA00023186"/>
    </source>
</evidence>
<dbReference type="RefSeq" id="WP_082855132.1">
    <property type="nucleotide sequence ID" value="NZ_CP014578.1"/>
</dbReference>
<dbReference type="GO" id="GO:0044781">
    <property type="term" value="P:bacterial-type flagellum organization"/>
    <property type="evidence" value="ECO:0007669"/>
    <property type="project" value="UniProtKB-KW"/>
</dbReference>
<comment type="subcellular location">
    <subcellularLocation>
        <location evidence="1">Cytoplasm</location>
        <location evidence="1">Cytosol</location>
    </subcellularLocation>
</comment>
<accession>A0A160FNQ8</accession>
<keyword evidence="4" id="KW-0143">Chaperone</keyword>
<gene>
    <name evidence="6" type="ORF">AYM40_19800</name>
</gene>
<dbReference type="InterPro" id="IPR008622">
    <property type="entry name" value="FliT"/>
</dbReference>
<dbReference type="Proteomes" id="UP000076852">
    <property type="component" value="Chromosome 1"/>
</dbReference>
<keyword evidence="3" id="KW-1005">Bacterial flagellum biogenesis</keyword>
<dbReference type="OrthoDB" id="8527993at2"/>
<dbReference type="Pfam" id="PF05400">
    <property type="entry name" value="FliT"/>
    <property type="match status" value="1"/>
</dbReference>
<keyword evidence="7" id="KW-1185">Reference proteome</keyword>
<keyword evidence="2" id="KW-0963">Cytoplasm</keyword>
<organism evidence="6 7">
    <name type="scientific">Paraburkholderia phytofirmans OLGA172</name>
    <dbReference type="NCBI Taxonomy" id="1417228"/>
    <lineage>
        <taxon>Bacteria</taxon>
        <taxon>Pseudomonadati</taxon>
        <taxon>Pseudomonadota</taxon>
        <taxon>Betaproteobacteria</taxon>
        <taxon>Burkholderiales</taxon>
        <taxon>Burkholderiaceae</taxon>
        <taxon>Paraburkholderia</taxon>
    </lineage>
</organism>
<name>A0A160FNQ8_9BURK</name>
<dbReference type="Gene3D" id="1.20.58.380">
    <property type="entry name" value="Flagellar protein flit"/>
    <property type="match status" value="1"/>
</dbReference>